<evidence type="ECO:0000256" key="3">
    <source>
        <dbReference type="ARBA" id="ARBA00023002"/>
    </source>
</evidence>
<dbReference type="InterPro" id="IPR052178">
    <property type="entry name" value="Sec_Metab_Biosynth_SDR"/>
</dbReference>
<accession>A0ABR0SS21</accession>
<dbReference type="Proteomes" id="UP001338125">
    <property type="component" value="Unassembled WGS sequence"/>
</dbReference>
<evidence type="ECO:0000256" key="2">
    <source>
        <dbReference type="ARBA" id="ARBA00022857"/>
    </source>
</evidence>
<dbReference type="PANTHER" id="PTHR43618:SF18">
    <property type="entry name" value="SHORT CHAIN DEHYDROGENASE_REDUCTASE FAMILY (AFU_ORTHOLOGUE AFUA_5G12480)"/>
    <property type="match status" value="1"/>
</dbReference>
<sequence length="303" mass="31522">MAHLESSTLFSVKGLVAVITGGGSGLGKNMALALDANGASKVFIIGRRESKLSETAVLAINGSIIPIVGDVSSKESLQAAYDQITLQTDYIDVLVANSGIVGPSANPPPQPNGSQPTLLDLQRHLWAMPMEDFSQVSHVNVTGAFYTVIVFLPLLDAANRNRSPAIPGVLSPPRPQIIIMSSIAGFLRVGVGGFAYHASKAAVNLLIKMLSTTLAKHHIRVNGIAPGPYYSELSAGLYEKQGIVGQGISEGSFPSDFIPLTRAGAPEDIAGIILWMAGAAGGYLNGTVVVSDGGRLGAFPSTY</sequence>
<dbReference type="Gene3D" id="3.40.50.720">
    <property type="entry name" value="NAD(P)-binding Rossmann-like Domain"/>
    <property type="match status" value="1"/>
</dbReference>
<dbReference type="PRINTS" id="PR00081">
    <property type="entry name" value="GDHRDH"/>
</dbReference>
<keyword evidence="5" id="KW-1185">Reference proteome</keyword>
<evidence type="ECO:0000313" key="4">
    <source>
        <dbReference type="EMBL" id="KAK5994943.1"/>
    </source>
</evidence>
<name>A0ABR0SS21_9HYPO</name>
<keyword evidence="3" id="KW-0560">Oxidoreductase</keyword>
<gene>
    <name evidence="4" type="ORF">PT974_03332</name>
</gene>
<keyword evidence="2" id="KW-0521">NADP</keyword>
<dbReference type="SUPFAM" id="SSF51735">
    <property type="entry name" value="NAD(P)-binding Rossmann-fold domains"/>
    <property type="match status" value="1"/>
</dbReference>
<evidence type="ECO:0000256" key="1">
    <source>
        <dbReference type="ARBA" id="ARBA00006484"/>
    </source>
</evidence>
<comment type="caution">
    <text evidence="4">The sequence shown here is derived from an EMBL/GenBank/DDBJ whole genome shotgun (WGS) entry which is preliminary data.</text>
</comment>
<dbReference type="InterPro" id="IPR002347">
    <property type="entry name" value="SDR_fam"/>
</dbReference>
<dbReference type="InterPro" id="IPR036291">
    <property type="entry name" value="NAD(P)-bd_dom_sf"/>
</dbReference>
<proteinExistence type="inferred from homology"/>
<dbReference type="Pfam" id="PF00106">
    <property type="entry name" value="adh_short"/>
    <property type="match status" value="1"/>
</dbReference>
<dbReference type="CDD" id="cd05233">
    <property type="entry name" value="SDR_c"/>
    <property type="match status" value="1"/>
</dbReference>
<protein>
    <submittedName>
        <fullName evidence="4">Short-chain dehydrogenase/reductase SAT3</fullName>
    </submittedName>
</protein>
<dbReference type="PANTHER" id="PTHR43618">
    <property type="entry name" value="7-ALPHA-HYDROXYSTEROID DEHYDROGENASE"/>
    <property type="match status" value="1"/>
</dbReference>
<comment type="similarity">
    <text evidence="1">Belongs to the short-chain dehydrogenases/reductases (SDR) family.</text>
</comment>
<evidence type="ECO:0000313" key="5">
    <source>
        <dbReference type="Proteomes" id="UP001338125"/>
    </source>
</evidence>
<organism evidence="4 5">
    <name type="scientific">Cladobotryum mycophilum</name>
    <dbReference type="NCBI Taxonomy" id="491253"/>
    <lineage>
        <taxon>Eukaryota</taxon>
        <taxon>Fungi</taxon>
        <taxon>Dikarya</taxon>
        <taxon>Ascomycota</taxon>
        <taxon>Pezizomycotina</taxon>
        <taxon>Sordariomycetes</taxon>
        <taxon>Hypocreomycetidae</taxon>
        <taxon>Hypocreales</taxon>
        <taxon>Hypocreaceae</taxon>
        <taxon>Cladobotryum</taxon>
    </lineage>
</organism>
<reference evidence="4 5" key="1">
    <citation type="submission" date="2024-01" db="EMBL/GenBank/DDBJ databases">
        <title>Complete genome of Cladobotryum mycophilum ATHUM6906.</title>
        <authorList>
            <person name="Christinaki A.C."/>
            <person name="Myridakis A.I."/>
            <person name="Kouvelis V.N."/>
        </authorList>
    </citation>
    <scope>NUCLEOTIDE SEQUENCE [LARGE SCALE GENOMIC DNA]</scope>
    <source>
        <strain evidence="4 5">ATHUM6906</strain>
    </source>
</reference>
<dbReference type="EMBL" id="JAVFKD010000004">
    <property type="protein sequence ID" value="KAK5994943.1"/>
    <property type="molecule type" value="Genomic_DNA"/>
</dbReference>